<dbReference type="SMART" id="SM00220">
    <property type="entry name" value="S_TKc"/>
    <property type="match status" value="1"/>
</dbReference>
<evidence type="ECO:0000313" key="5">
    <source>
        <dbReference type="EMBL" id="RZC76434.1"/>
    </source>
</evidence>
<evidence type="ECO:0000256" key="1">
    <source>
        <dbReference type="ARBA" id="ARBA00022741"/>
    </source>
</evidence>
<evidence type="ECO:0000256" key="3">
    <source>
        <dbReference type="PROSITE-ProRule" id="PRU10141"/>
    </source>
</evidence>
<dbReference type="PIRSF" id="PIRSF000654">
    <property type="entry name" value="Integrin-linked_kinase"/>
    <property type="match status" value="1"/>
</dbReference>
<dbReference type="InterPro" id="IPR017441">
    <property type="entry name" value="Protein_kinase_ATP_BS"/>
</dbReference>
<dbReference type="InterPro" id="IPR000719">
    <property type="entry name" value="Prot_kinase_dom"/>
</dbReference>
<feature type="binding site" evidence="3">
    <location>
        <position position="78"/>
    </location>
    <ligand>
        <name>ATP</name>
        <dbReference type="ChEBI" id="CHEBI:30616"/>
    </ligand>
</feature>
<dbReference type="STRING" id="3469.A0A4Y7KSV6"/>
<dbReference type="GO" id="GO:0004672">
    <property type="term" value="F:protein kinase activity"/>
    <property type="evidence" value="ECO:0007669"/>
    <property type="project" value="InterPro"/>
</dbReference>
<proteinExistence type="predicted"/>
<dbReference type="PANTHER" id="PTHR47989">
    <property type="entry name" value="OS01G0750732 PROTEIN"/>
    <property type="match status" value="1"/>
</dbReference>
<dbReference type="InterPro" id="IPR011009">
    <property type="entry name" value="Kinase-like_dom_sf"/>
</dbReference>
<feature type="domain" description="Protein kinase" evidence="4">
    <location>
        <begin position="51"/>
        <end position="296"/>
    </location>
</feature>
<dbReference type="EMBL" id="CM010723">
    <property type="protein sequence ID" value="RZC76434.1"/>
    <property type="molecule type" value="Genomic_DNA"/>
</dbReference>
<evidence type="ECO:0000256" key="2">
    <source>
        <dbReference type="ARBA" id="ARBA00022840"/>
    </source>
</evidence>
<keyword evidence="6" id="KW-1185">Reference proteome</keyword>
<dbReference type="Pfam" id="PF00069">
    <property type="entry name" value="Pkinase"/>
    <property type="match status" value="1"/>
</dbReference>
<keyword evidence="1 3" id="KW-0547">Nucleotide-binding</keyword>
<dbReference type="PROSITE" id="PS50011">
    <property type="entry name" value="PROTEIN_KINASE_DOM"/>
    <property type="match status" value="1"/>
</dbReference>
<dbReference type="Gramene" id="RZC76434">
    <property type="protein sequence ID" value="RZC76434"/>
    <property type="gene ID" value="C5167_000566"/>
</dbReference>
<dbReference type="Gene3D" id="1.10.510.10">
    <property type="entry name" value="Transferase(Phosphotransferase) domain 1"/>
    <property type="match status" value="1"/>
</dbReference>
<dbReference type="Gene3D" id="3.30.200.20">
    <property type="entry name" value="Phosphorylase Kinase, domain 1"/>
    <property type="match status" value="1"/>
</dbReference>
<evidence type="ECO:0000313" key="6">
    <source>
        <dbReference type="Proteomes" id="UP000316621"/>
    </source>
</evidence>
<reference evidence="5 6" key="1">
    <citation type="journal article" date="2018" name="Science">
        <title>The opium poppy genome and morphinan production.</title>
        <authorList>
            <person name="Guo L."/>
            <person name="Winzer T."/>
            <person name="Yang X."/>
            <person name="Li Y."/>
            <person name="Ning Z."/>
            <person name="He Z."/>
            <person name="Teodor R."/>
            <person name="Lu Y."/>
            <person name="Bowser T.A."/>
            <person name="Graham I.A."/>
            <person name="Ye K."/>
        </authorList>
    </citation>
    <scope>NUCLEOTIDE SEQUENCE [LARGE SCALE GENOMIC DNA]</scope>
    <source>
        <strain evidence="6">cv. HN1</strain>
        <tissue evidence="5">Leaves</tissue>
    </source>
</reference>
<organism evidence="5 6">
    <name type="scientific">Papaver somniferum</name>
    <name type="common">Opium poppy</name>
    <dbReference type="NCBI Taxonomy" id="3469"/>
    <lineage>
        <taxon>Eukaryota</taxon>
        <taxon>Viridiplantae</taxon>
        <taxon>Streptophyta</taxon>
        <taxon>Embryophyta</taxon>
        <taxon>Tracheophyta</taxon>
        <taxon>Spermatophyta</taxon>
        <taxon>Magnoliopsida</taxon>
        <taxon>Ranunculales</taxon>
        <taxon>Papaveraceae</taxon>
        <taxon>Papaveroideae</taxon>
        <taxon>Papaver</taxon>
    </lineage>
</organism>
<dbReference type="GO" id="GO:0005524">
    <property type="term" value="F:ATP binding"/>
    <property type="evidence" value="ECO:0007669"/>
    <property type="project" value="UniProtKB-UniRule"/>
</dbReference>
<dbReference type="Proteomes" id="UP000316621">
    <property type="component" value="Chromosome 9"/>
</dbReference>
<evidence type="ECO:0000259" key="4">
    <source>
        <dbReference type="PROSITE" id="PS50011"/>
    </source>
</evidence>
<accession>A0A4Y7KSV6</accession>
<dbReference type="PROSITE" id="PS00107">
    <property type="entry name" value="PROTEIN_KINASE_ATP"/>
    <property type="match status" value="1"/>
</dbReference>
<name>A0A4Y7KSV6_PAPSO</name>
<gene>
    <name evidence="5" type="ORF">C5167_000566</name>
</gene>
<sequence>MAFGCFGSSSKSVIQPGLVANNEDEGVVEATEDDDIPMFDLAQLAAATDDFDESKILGSGGFGIVYKGTLNGQEVAIKRHSTHKKHRQAFWDEVNMLKLNRLRNPNVVRLIGYHATDDNLMMVLELMPLGSLDKHIYEGIAKALEFWHSDDIIFRDLKPANILLGEEFHPKLADFGLVKFGSSVEGDHYNSKPKGTAGYLDHRYCADGMCSPKVDVYAFGVLLFELMTGRKALENHYSNIVNVVQPLLSANRHRKLVDPLMRGAPMGAARDVLHLAHRCISAPADRPSMAEIVAFLSQLSTRRKVFQCLS</sequence>
<protein>
    <recommendedName>
        <fullName evidence="4">Protein kinase domain-containing protein</fullName>
    </recommendedName>
</protein>
<dbReference type="PANTHER" id="PTHR47989:SF47">
    <property type="entry name" value="SERINE_THREONINE-PROTEIN KINASE PBL28-RELATED"/>
    <property type="match status" value="1"/>
</dbReference>
<keyword evidence="2 3" id="KW-0067">ATP-binding</keyword>
<dbReference type="AlphaFoldDB" id="A0A4Y7KSV6"/>
<dbReference type="SUPFAM" id="SSF56112">
    <property type="entry name" value="Protein kinase-like (PK-like)"/>
    <property type="match status" value="1"/>
</dbReference>